<keyword evidence="3 8" id="KW-0223">Dioxygenase</keyword>
<evidence type="ECO:0000256" key="3">
    <source>
        <dbReference type="ARBA" id="ARBA00022964"/>
    </source>
</evidence>
<evidence type="ECO:0000256" key="2">
    <source>
        <dbReference type="ARBA" id="ARBA00022723"/>
    </source>
</evidence>
<dbReference type="EMBL" id="JBHSFK010000021">
    <property type="protein sequence ID" value="MFC4503560.1"/>
    <property type="molecule type" value="Genomic_DNA"/>
</dbReference>
<name>A0ABV9AUF2_9ACTN</name>
<evidence type="ECO:0000256" key="6">
    <source>
        <dbReference type="SAM" id="MobiDB-lite"/>
    </source>
</evidence>
<evidence type="ECO:0000313" key="8">
    <source>
        <dbReference type="EMBL" id="MFC4503560.1"/>
    </source>
</evidence>
<protein>
    <submittedName>
        <fullName evidence="8">TauD/TfdA dioxygenase family protein</fullName>
    </submittedName>
</protein>
<comment type="caution">
    <text evidence="8">The sequence shown here is derived from an EMBL/GenBank/DDBJ whole genome shotgun (WGS) entry which is preliminary data.</text>
</comment>
<evidence type="ECO:0000256" key="1">
    <source>
        <dbReference type="ARBA" id="ARBA00005896"/>
    </source>
</evidence>
<proteinExistence type="inferred from homology"/>
<accession>A0ABV9AUF2</accession>
<evidence type="ECO:0000256" key="4">
    <source>
        <dbReference type="ARBA" id="ARBA00023002"/>
    </source>
</evidence>
<comment type="similarity">
    <text evidence="1">Belongs to the TfdA dioxygenase family.</text>
</comment>
<feature type="region of interest" description="Disordered" evidence="6">
    <location>
        <begin position="297"/>
        <end position="319"/>
    </location>
</feature>
<organism evidence="8 9">
    <name type="scientific">Streptomyces vulcanius</name>
    <dbReference type="NCBI Taxonomy" id="1441876"/>
    <lineage>
        <taxon>Bacteria</taxon>
        <taxon>Bacillati</taxon>
        <taxon>Actinomycetota</taxon>
        <taxon>Actinomycetes</taxon>
        <taxon>Kitasatosporales</taxon>
        <taxon>Streptomycetaceae</taxon>
        <taxon>Streptomyces</taxon>
    </lineage>
</organism>
<gene>
    <name evidence="8" type="ORF">ACFPIH_29260</name>
</gene>
<dbReference type="InterPro" id="IPR003819">
    <property type="entry name" value="TauD/TfdA-like"/>
</dbReference>
<dbReference type="PANTHER" id="PTHR30468:SF1">
    <property type="entry name" value="ALPHA-KETOGLUTARATE-DEPENDENT SULFONATE DIOXYGENASE"/>
    <property type="match status" value="1"/>
</dbReference>
<reference evidence="9" key="1">
    <citation type="journal article" date="2019" name="Int. J. Syst. Evol. Microbiol.">
        <title>The Global Catalogue of Microorganisms (GCM) 10K type strain sequencing project: providing services to taxonomists for standard genome sequencing and annotation.</title>
        <authorList>
            <consortium name="The Broad Institute Genomics Platform"/>
            <consortium name="The Broad Institute Genome Sequencing Center for Infectious Disease"/>
            <person name="Wu L."/>
            <person name="Ma J."/>
        </authorList>
    </citation>
    <scope>NUCLEOTIDE SEQUENCE [LARGE SCALE GENOMIC DNA]</scope>
    <source>
        <strain evidence="9">CGMCC 4.7177</strain>
    </source>
</reference>
<dbReference type="RefSeq" id="WP_381178849.1">
    <property type="nucleotide sequence ID" value="NZ_JBHSFK010000021.1"/>
</dbReference>
<dbReference type="Pfam" id="PF02668">
    <property type="entry name" value="TauD"/>
    <property type="match status" value="1"/>
</dbReference>
<keyword evidence="5" id="KW-0408">Iron</keyword>
<dbReference type="GO" id="GO:0051213">
    <property type="term" value="F:dioxygenase activity"/>
    <property type="evidence" value="ECO:0007669"/>
    <property type="project" value="UniProtKB-KW"/>
</dbReference>
<evidence type="ECO:0000259" key="7">
    <source>
        <dbReference type="Pfam" id="PF02668"/>
    </source>
</evidence>
<evidence type="ECO:0000256" key="5">
    <source>
        <dbReference type="ARBA" id="ARBA00023004"/>
    </source>
</evidence>
<dbReference type="InterPro" id="IPR042098">
    <property type="entry name" value="TauD-like_sf"/>
</dbReference>
<dbReference type="InterPro" id="IPR051323">
    <property type="entry name" value="AtsK-like"/>
</dbReference>
<keyword evidence="4" id="KW-0560">Oxidoreductase</keyword>
<dbReference type="SUPFAM" id="SSF51197">
    <property type="entry name" value="Clavaminate synthase-like"/>
    <property type="match status" value="1"/>
</dbReference>
<feature type="domain" description="TauD/TfdA-like" evidence="7">
    <location>
        <begin position="7"/>
        <end position="280"/>
    </location>
</feature>
<evidence type="ECO:0000313" key="9">
    <source>
        <dbReference type="Proteomes" id="UP001595839"/>
    </source>
</evidence>
<feature type="compositionally biased region" description="Basic and acidic residues" evidence="6">
    <location>
        <begin position="304"/>
        <end position="319"/>
    </location>
</feature>
<sequence length="319" mass="34593">MSDHTWEIERLTGSIGAELSGLDISHVDAAAADRLKALVSTHGVIFLRGQPTDPAVLVELAAHFGSVLPAHPLKQGLPGRPEVLANQTGGVRPEDVRSRDIHNRHGTNWHLDCTFVREVPTYSLLQAARLPQTGGDTLFADLAGAYSVLSEPLRTLAEGLSCTHDARLLYADWLAPGADSVLRDRLLALPAISHPLVAVDQRADGRRSLVLNPNCVSTIEGLSDLEGRTLLDLFLHHALVPERTVRWRWAVGDIAVWDNVRLLHNYVLDHGGADRMIYRALAGSAPLTGVTCKSREIASAPTHRPTDGGAHQDEILTDV</sequence>
<keyword evidence="2" id="KW-0479">Metal-binding</keyword>
<keyword evidence="9" id="KW-1185">Reference proteome</keyword>
<dbReference type="Gene3D" id="3.60.130.10">
    <property type="entry name" value="Clavaminate synthase-like"/>
    <property type="match status" value="1"/>
</dbReference>
<dbReference type="PANTHER" id="PTHR30468">
    <property type="entry name" value="ALPHA-KETOGLUTARATE-DEPENDENT SULFONATE DIOXYGENASE"/>
    <property type="match status" value="1"/>
</dbReference>
<dbReference type="Proteomes" id="UP001595839">
    <property type="component" value="Unassembled WGS sequence"/>
</dbReference>